<dbReference type="Proteomes" id="UP001257909">
    <property type="component" value="Unassembled WGS sequence"/>
</dbReference>
<name>A0ABU1VVW8_9GAMM</name>
<evidence type="ECO:0000313" key="1">
    <source>
        <dbReference type="EMBL" id="MDR7119715.1"/>
    </source>
</evidence>
<dbReference type="RefSeq" id="WP_310274478.1">
    <property type="nucleotide sequence ID" value="NZ_JAVDWR010000001.1"/>
</dbReference>
<organism evidence="1 2">
    <name type="scientific">Rheinheimera soli</name>
    <dbReference type="NCBI Taxonomy" id="443616"/>
    <lineage>
        <taxon>Bacteria</taxon>
        <taxon>Pseudomonadati</taxon>
        <taxon>Pseudomonadota</taxon>
        <taxon>Gammaproteobacteria</taxon>
        <taxon>Chromatiales</taxon>
        <taxon>Chromatiaceae</taxon>
        <taxon>Rheinheimera</taxon>
    </lineage>
</organism>
<protein>
    <submittedName>
        <fullName evidence="1">Uncharacterized protein</fullName>
    </submittedName>
</protein>
<gene>
    <name evidence="1" type="ORF">J2W69_000630</name>
</gene>
<evidence type="ECO:0000313" key="2">
    <source>
        <dbReference type="Proteomes" id="UP001257909"/>
    </source>
</evidence>
<comment type="caution">
    <text evidence="1">The sequence shown here is derived from an EMBL/GenBank/DDBJ whole genome shotgun (WGS) entry which is preliminary data.</text>
</comment>
<sequence>MSINRASLINQTSAEQGFEYYTPQTWTDAAQELMGGIDLDPASCEFANNWIQAKQIFTKENDGLSKQWFGRVWMNHPFHRGEAPCKAKCCKKTCVNRGYHITEAIPGNLVWINKVCGEYCAGRVTEAVIITFCNSSEAWFRPLLDYPQCFPRTRVHYVGPDGKKVKGCTKGSVITYMGPNVDGFAKVFGKLGKIKVQYQHSGEAA</sequence>
<dbReference type="EMBL" id="JAVDWR010000001">
    <property type="protein sequence ID" value="MDR7119715.1"/>
    <property type="molecule type" value="Genomic_DNA"/>
</dbReference>
<proteinExistence type="predicted"/>
<accession>A0ABU1VVW8</accession>
<keyword evidence="2" id="KW-1185">Reference proteome</keyword>
<reference evidence="1 2" key="1">
    <citation type="submission" date="2023-07" db="EMBL/GenBank/DDBJ databases">
        <title>Sorghum-associated microbial communities from plants grown in Nebraska, USA.</title>
        <authorList>
            <person name="Schachtman D."/>
        </authorList>
    </citation>
    <scope>NUCLEOTIDE SEQUENCE [LARGE SCALE GENOMIC DNA]</scope>
    <source>
        <strain evidence="1 2">4138</strain>
    </source>
</reference>